<dbReference type="RefSeq" id="WP_187013011.1">
    <property type="nucleotide sequence ID" value="NZ_JACRWG010000081.1"/>
</dbReference>
<gene>
    <name evidence="1" type="ORF">H8909_12160</name>
</gene>
<accession>A0ABR7KE78</accession>
<reference evidence="1 2" key="1">
    <citation type="submission" date="2020-08" db="EMBL/GenBank/DDBJ databases">
        <authorList>
            <person name="Liu C."/>
            <person name="Sun Q."/>
        </authorList>
    </citation>
    <scope>NUCLEOTIDE SEQUENCE [LARGE SCALE GENOMIC DNA]</scope>
    <source>
        <strain evidence="1 2">NSJ-22</strain>
    </source>
</reference>
<comment type="caution">
    <text evidence="1">The sequence shown here is derived from an EMBL/GenBank/DDBJ whole genome shotgun (WGS) entry which is preliminary data.</text>
</comment>
<proteinExistence type="predicted"/>
<evidence type="ECO:0008006" key="3">
    <source>
        <dbReference type="Google" id="ProtNLM"/>
    </source>
</evidence>
<keyword evidence="2" id="KW-1185">Reference proteome</keyword>
<dbReference type="Proteomes" id="UP000603474">
    <property type="component" value="Unassembled WGS sequence"/>
</dbReference>
<evidence type="ECO:0000313" key="2">
    <source>
        <dbReference type="Proteomes" id="UP000603474"/>
    </source>
</evidence>
<protein>
    <recommendedName>
        <fullName evidence="3">Nucleic-acid-binding protein containing Zn-ribbon domain (DUF2082)</fullName>
    </recommendedName>
</protein>
<dbReference type="EMBL" id="JACRWG010000081">
    <property type="protein sequence ID" value="MBC6010963.1"/>
    <property type="molecule type" value="Genomic_DNA"/>
</dbReference>
<name>A0ABR7KE78_9FIRM</name>
<sequence>MKKTGICPKCNHDKIIIIKDQLHENGGGNISQITNHINKPSQVFAIFKEGNTAKKTFYICENCGYIEEYLDKEEIKKLLNYKPFGSKIKDIFK</sequence>
<organism evidence="1 2">
    <name type="scientific">Catenibacterium faecis</name>
    <dbReference type="NCBI Taxonomy" id="2764323"/>
    <lineage>
        <taxon>Bacteria</taxon>
        <taxon>Bacillati</taxon>
        <taxon>Bacillota</taxon>
        <taxon>Erysipelotrichia</taxon>
        <taxon>Erysipelotrichales</taxon>
        <taxon>Coprobacillaceae</taxon>
        <taxon>Catenibacterium</taxon>
    </lineage>
</organism>
<evidence type="ECO:0000313" key="1">
    <source>
        <dbReference type="EMBL" id="MBC6010963.1"/>
    </source>
</evidence>